<dbReference type="SUPFAM" id="SSF52518">
    <property type="entry name" value="Thiamin diphosphate-binding fold (THDP-binding)"/>
    <property type="match status" value="1"/>
</dbReference>
<evidence type="ECO:0000256" key="6">
    <source>
        <dbReference type="ARBA" id="ARBA00022958"/>
    </source>
</evidence>
<keyword evidence="6" id="KW-0630">Potassium</keyword>
<dbReference type="VEuPathDB" id="FungiDB:C8Q69DRAFT_304336"/>
<comment type="caution">
    <text evidence="12">The sequence shown here is derived from an EMBL/GenBank/DDBJ whole genome shotgun (WGS) entry which is preliminary data.</text>
</comment>
<gene>
    <name evidence="12" type="ORF">C8Q69DRAFT_304336</name>
</gene>
<reference evidence="12 13" key="1">
    <citation type="journal article" date="2018" name="Front. Microbiol.">
        <title>Genomic and genetic insights into a cosmopolitan fungus, Paecilomyces variotii (Eurotiales).</title>
        <authorList>
            <person name="Urquhart A.S."/>
            <person name="Mondo S.J."/>
            <person name="Makela M.R."/>
            <person name="Hane J.K."/>
            <person name="Wiebenga A."/>
            <person name="He G."/>
            <person name="Mihaltcheva S."/>
            <person name="Pangilinan J."/>
            <person name="Lipzen A."/>
            <person name="Barry K."/>
            <person name="de Vries R.P."/>
            <person name="Grigoriev I.V."/>
            <person name="Idnurm A."/>
        </authorList>
    </citation>
    <scope>NUCLEOTIDE SEQUENCE [LARGE SCALE GENOMIC DNA]</scope>
    <source>
        <strain evidence="12 13">CBS 101075</strain>
    </source>
</reference>
<keyword evidence="4" id="KW-0479">Metal-binding</keyword>
<keyword evidence="9" id="KW-0786">Thiamine pyrophosphate</keyword>
<evidence type="ECO:0000313" key="12">
    <source>
        <dbReference type="EMBL" id="RWQ94777.1"/>
    </source>
</evidence>
<sequence>MASSLFRRSGLSISTSGRKVFTTTPLIAPRTAVRWSNSISQRPGSDHVRFPGAVDSKFTTEMSFSRPSNMPAMPTYRVMDSDGTIVDQNHAPTDVSDEEVISWYKNMLTVNIMDLIMFEAQRQGRLSFYMVSAGEEGIAVGSATALSPDDVVFAQYREAGVLQQRGFTLQEFMSQLFSNKNDAGKGRNMPVHYGRSYPKQYTISSPLSTQIPQAAGAAYALKLQHLQNPNTPPRIVACYFGEGAASEGDFHAALNIAATRSCPVVFICRNNGYAISTPTLEQYRGDGIASRGIGYGIDTIRVDGNDIFAVREVTKEARRMALSDGGRPILIEAMSYRVSHHSTSDDSFAYRARVEVEDWKRRDNPIIRLRKWLENKGLWNEDLERDTRDEIRRTVLKEFSAAEREKKPPLREAFTDVYEELTEEAQEQMKELKRILETYPEEYDLREFQDGIKGL</sequence>
<dbReference type="FunFam" id="3.40.50.970:FF:000015">
    <property type="entry name" value="2-oxoisovalerate dehydrogenase subunit alpha"/>
    <property type="match status" value="1"/>
</dbReference>
<dbReference type="GO" id="GO:0009083">
    <property type="term" value="P:branched-chain amino acid catabolic process"/>
    <property type="evidence" value="ECO:0007669"/>
    <property type="project" value="TreeGrafter"/>
</dbReference>
<dbReference type="GO" id="GO:0046872">
    <property type="term" value="F:metal ion binding"/>
    <property type="evidence" value="ECO:0007669"/>
    <property type="project" value="UniProtKB-KW"/>
</dbReference>
<dbReference type="EC" id="1.2.4.4" evidence="9"/>
<feature type="domain" description="Dehydrogenase E1 component" evidence="11">
    <location>
        <begin position="104"/>
        <end position="409"/>
    </location>
</feature>
<dbReference type="STRING" id="264951.A0A443HSI3"/>
<dbReference type="Proteomes" id="UP000283841">
    <property type="component" value="Unassembled WGS sequence"/>
</dbReference>
<protein>
    <recommendedName>
        <fullName evidence="9">2-oxoisovalerate dehydrogenase subunit alpha</fullName>
        <ecNumber evidence="9">1.2.4.4</ecNumber>
    </recommendedName>
    <alternativeName>
        <fullName evidence="9">Branched-chain alpha-keto acid dehydrogenase E1 component alpha chain</fullName>
    </alternativeName>
</protein>
<dbReference type="AlphaFoldDB" id="A0A443HSI3"/>
<evidence type="ECO:0000256" key="8">
    <source>
        <dbReference type="ARBA" id="ARBA00023128"/>
    </source>
</evidence>
<dbReference type="PANTHER" id="PTHR43380">
    <property type="entry name" value="2-OXOISOVALERATE DEHYDROGENASE SUBUNIT ALPHA, MITOCHONDRIAL"/>
    <property type="match status" value="1"/>
</dbReference>
<name>A0A443HSI3_BYSSP</name>
<evidence type="ECO:0000256" key="1">
    <source>
        <dbReference type="ARBA" id="ARBA00001964"/>
    </source>
</evidence>
<evidence type="ECO:0000256" key="5">
    <source>
        <dbReference type="ARBA" id="ARBA00022946"/>
    </source>
</evidence>
<keyword evidence="13" id="KW-1185">Reference proteome</keyword>
<dbReference type="InterPro" id="IPR050771">
    <property type="entry name" value="Alpha-ketoacid_DH_E1_comp"/>
</dbReference>
<dbReference type="CDD" id="cd02000">
    <property type="entry name" value="TPP_E1_PDC_ADC_BCADC"/>
    <property type="match status" value="1"/>
</dbReference>
<proteinExistence type="inferred from homology"/>
<evidence type="ECO:0000256" key="2">
    <source>
        <dbReference type="ARBA" id="ARBA00004305"/>
    </source>
</evidence>
<evidence type="ECO:0000313" key="13">
    <source>
        <dbReference type="Proteomes" id="UP000283841"/>
    </source>
</evidence>
<dbReference type="EMBL" id="RCNU01000007">
    <property type="protein sequence ID" value="RWQ94777.1"/>
    <property type="molecule type" value="Genomic_DNA"/>
</dbReference>
<dbReference type="RefSeq" id="XP_028484422.1">
    <property type="nucleotide sequence ID" value="XM_028627185.1"/>
</dbReference>
<comment type="cofactor">
    <cofactor evidence="1 9">
        <name>thiamine diphosphate</name>
        <dbReference type="ChEBI" id="CHEBI:58937"/>
    </cofactor>
</comment>
<keyword evidence="10" id="KW-0175">Coiled coil</keyword>
<evidence type="ECO:0000259" key="11">
    <source>
        <dbReference type="Pfam" id="PF00676"/>
    </source>
</evidence>
<accession>A0A443HSI3</accession>
<dbReference type="PANTHER" id="PTHR43380:SF1">
    <property type="entry name" value="2-OXOISOVALERATE DEHYDROGENASE SUBUNIT ALPHA, MITOCHONDRIAL"/>
    <property type="match status" value="1"/>
</dbReference>
<feature type="coiled-coil region" evidence="10">
    <location>
        <begin position="411"/>
        <end position="442"/>
    </location>
</feature>
<comment type="function">
    <text evidence="9">The branched-chain alpha-keto dehydrogenase complex catalyzes the overall conversion of alpha-keto acids to acyl-CoA and CO(2). It contains multiple copies of three enzymatic components: branched-chain alpha-keto acid decarboxylase (E1), lipoamide acyltransferase (E2) and lipoamide dehydrogenase (E3).</text>
</comment>
<dbReference type="InterPro" id="IPR029061">
    <property type="entry name" value="THDP-binding"/>
</dbReference>
<evidence type="ECO:0000256" key="3">
    <source>
        <dbReference type="ARBA" id="ARBA00008646"/>
    </source>
</evidence>
<evidence type="ECO:0000256" key="10">
    <source>
        <dbReference type="SAM" id="Coils"/>
    </source>
</evidence>
<dbReference type="GO" id="GO:0005759">
    <property type="term" value="C:mitochondrial matrix"/>
    <property type="evidence" value="ECO:0007669"/>
    <property type="project" value="UniProtKB-SubCell"/>
</dbReference>
<organism evidence="12 13">
    <name type="scientific">Byssochlamys spectabilis</name>
    <name type="common">Paecilomyces variotii</name>
    <dbReference type="NCBI Taxonomy" id="264951"/>
    <lineage>
        <taxon>Eukaryota</taxon>
        <taxon>Fungi</taxon>
        <taxon>Dikarya</taxon>
        <taxon>Ascomycota</taxon>
        <taxon>Pezizomycotina</taxon>
        <taxon>Eurotiomycetes</taxon>
        <taxon>Eurotiomycetidae</taxon>
        <taxon>Eurotiales</taxon>
        <taxon>Thermoascaceae</taxon>
        <taxon>Paecilomyces</taxon>
    </lineage>
</organism>
<keyword evidence="8" id="KW-0496">Mitochondrion</keyword>
<evidence type="ECO:0000256" key="7">
    <source>
        <dbReference type="ARBA" id="ARBA00023002"/>
    </source>
</evidence>
<dbReference type="Pfam" id="PF00676">
    <property type="entry name" value="E1_dh"/>
    <property type="match status" value="1"/>
</dbReference>
<dbReference type="InterPro" id="IPR001017">
    <property type="entry name" value="DH_E1"/>
</dbReference>
<comment type="similarity">
    <text evidence="3 9">Belongs to the BCKDHA family.</text>
</comment>
<keyword evidence="7 9" id="KW-0560">Oxidoreductase</keyword>
<dbReference type="GO" id="GO:0003863">
    <property type="term" value="F:branched-chain 2-oxo acid dehydrogenase activity"/>
    <property type="evidence" value="ECO:0007669"/>
    <property type="project" value="UniProtKB-EC"/>
</dbReference>
<dbReference type="Gene3D" id="3.40.50.970">
    <property type="match status" value="1"/>
</dbReference>
<comment type="subcellular location">
    <subcellularLocation>
        <location evidence="2">Mitochondrion matrix</location>
    </subcellularLocation>
</comment>
<evidence type="ECO:0000256" key="9">
    <source>
        <dbReference type="RuleBase" id="RU365014"/>
    </source>
</evidence>
<dbReference type="GeneID" id="39596462"/>
<keyword evidence="5" id="KW-0809">Transit peptide</keyword>
<comment type="catalytic activity">
    <reaction evidence="9">
        <text>N(6)-[(R)-lipoyl]-L-lysyl-[protein] + 3-methyl-2-oxobutanoate + H(+) = N(6)-[(R)-S(8)-2-methylpropanoyldihydrolipoyl]-L-lysyl-[protein] + CO2</text>
        <dbReference type="Rhea" id="RHEA:13457"/>
        <dbReference type="Rhea" id="RHEA-COMP:10474"/>
        <dbReference type="Rhea" id="RHEA-COMP:10497"/>
        <dbReference type="ChEBI" id="CHEBI:11851"/>
        <dbReference type="ChEBI" id="CHEBI:15378"/>
        <dbReference type="ChEBI" id="CHEBI:16526"/>
        <dbReference type="ChEBI" id="CHEBI:83099"/>
        <dbReference type="ChEBI" id="CHEBI:83142"/>
        <dbReference type="EC" id="1.2.4.4"/>
    </reaction>
</comment>
<evidence type="ECO:0000256" key="4">
    <source>
        <dbReference type="ARBA" id="ARBA00022723"/>
    </source>
</evidence>